<dbReference type="AlphaFoldDB" id="A0A5E6U5A8"/>
<feature type="domain" description="SGNH" evidence="3">
    <location>
        <begin position="418"/>
        <end position="649"/>
    </location>
</feature>
<dbReference type="Pfam" id="PF19040">
    <property type="entry name" value="SGNH"/>
    <property type="match status" value="1"/>
</dbReference>
<evidence type="ECO:0000256" key="1">
    <source>
        <dbReference type="SAM" id="Phobius"/>
    </source>
</evidence>
<feature type="transmembrane region" description="Helical" evidence="1">
    <location>
        <begin position="326"/>
        <end position="347"/>
    </location>
</feature>
<name>A0A5E6U5A8_PSEFL</name>
<keyword evidence="1" id="KW-1133">Transmembrane helix</keyword>
<dbReference type="GO" id="GO:0009103">
    <property type="term" value="P:lipopolysaccharide biosynthetic process"/>
    <property type="evidence" value="ECO:0007669"/>
    <property type="project" value="TreeGrafter"/>
</dbReference>
<dbReference type="Proteomes" id="UP000325607">
    <property type="component" value="Unassembled WGS sequence"/>
</dbReference>
<feature type="domain" description="Acyltransferase 3" evidence="2">
    <location>
        <begin position="11"/>
        <end position="330"/>
    </location>
</feature>
<dbReference type="GO" id="GO:0016020">
    <property type="term" value="C:membrane"/>
    <property type="evidence" value="ECO:0007669"/>
    <property type="project" value="TreeGrafter"/>
</dbReference>
<dbReference type="GO" id="GO:0016747">
    <property type="term" value="F:acyltransferase activity, transferring groups other than amino-acyl groups"/>
    <property type="evidence" value="ECO:0007669"/>
    <property type="project" value="InterPro"/>
</dbReference>
<feature type="transmembrane region" description="Helical" evidence="1">
    <location>
        <begin position="35"/>
        <end position="53"/>
    </location>
</feature>
<dbReference type="PANTHER" id="PTHR23028:SF53">
    <property type="entry name" value="ACYL_TRANSF_3 DOMAIN-CONTAINING PROTEIN"/>
    <property type="match status" value="1"/>
</dbReference>
<evidence type="ECO:0000313" key="4">
    <source>
        <dbReference type="EMBL" id="VVN00722.1"/>
    </source>
</evidence>
<feature type="transmembrane region" description="Helical" evidence="1">
    <location>
        <begin position="174"/>
        <end position="194"/>
    </location>
</feature>
<sequence>MTCMRLTANIPAIDGLRAVAVLSVMIFHADFLGVLPGGFTGVDIFFVISGYVISQSLAGRSDQGFAAYLTDFYRRRLLRIMPALLVVLVTCSLISTMFVPQAWLSQQNDSTGLAAFFGLSNFVLAWNTDTYFSPSALLNPYTHTWTLAVEEQFYLVFPLIYFAWLRYKDRHRSVWLILPLLALISLAVSAVQTRDSPLEAFYLLPSRFWELAAGAILYQLTESGRFTLRSPGILLYAGLTLITAGFLLADENQFPFPWALVSVTGTLLVISALVQPTAAPSLPLRLLQSSTVTYIGRISYSLYLWHWPVLVFLRWTIGLEQLAAQLAYPFIVMALAATSYHCIELPLRHGRLALGRSPWVPIAGCLVATSVSWSTAQWVSDNPEVLSLSNTRDTSTWFSRQVPQHLISDPVRDPQWEDRQLFVIGDSHAAAYRTLLSIASQRLGIRVVEYERGGCAVVNLIAPDPQGACTQARESALRKVETQAKPGDIVFLASLRMPELAGRGWARGDAVVLEEVLSELTPNQIDGAHASARAVLSRLMATQVQVLIDAPKPIFKAPPYRCSDWFNRLNPICADGFSMDREQLERLRGPQMALIDRLTEQYPMVHVWDPLPLLCPGKICSAFADGKPLYRDADHLSGYGNRVLEADFTEVLLTILKNAS</sequence>
<protein>
    <recommendedName>
        <fullName evidence="6">Acyltransferase</fullName>
    </recommendedName>
</protein>
<evidence type="ECO:0000259" key="3">
    <source>
        <dbReference type="Pfam" id="PF19040"/>
    </source>
</evidence>
<reference evidence="4 5" key="1">
    <citation type="submission" date="2019-09" db="EMBL/GenBank/DDBJ databases">
        <authorList>
            <person name="Chandra G."/>
            <person name="Truman W A."/>
        </authorList>
    </citation>
    <scope>NUCLEOTIDE SEQUENCE [LARGE SCALE GENOMIC DNA]</scope>
    <source>
        <strain evidence="4">PS645</strain>
    </source>
</reference>
<dbReference type="InterPro" id="IPR002656">
    <property type="entry name" value="Acyl_transf_3_dom"/>
</dbReference>
<dbReference type="Pfam" id="PF01757">
    <property type="entry name" value="Acyl_transf_3"/>
    <property type="match status" value="1"/>
</dbReference>
<feature type="transmembrane region" description="Helical" evidence="1">
    <location>
        <begin position="232"/>
        <end position="249"/>
    </location>
</feature>
<feature type="transmembrane region" description="Helical" evidence="1">
    <location>
        <begin position="83"/>
        <end position="103"/>
    </location>
</feature>
<keyword evidence="1" id="KW-0472">Membrane</keyword>
<dbReference type="EMBL" id="CABVGX010000025">
    <property type="protein sequence ID" value="VVN00722.1"/>
    <property type="molecule type" value="Genomic_DNA"/>
</dbReference>
<proteinExistence type="predicted"/>
<evidence type="ECO:0000313" key="5">
    <source>
        <dbReference type="Proteomes" id="UP000325607"/>
    </source>
</evidence>
<accession>A0A5E6U5A8</accession>
<feature type="transmembrane region" description="Helical" evidence="1">
    <location>
        <begin position="286"/>
        <end position="306"/>
    </location>
</feature>
<keyword evidence="1" id="KW-0812">Transmembrane</keyword>
<dbReference type="PANTHER" id="PTHR23028">
    <property type="entry name" value="ACETYLTRANSFERASE"/>
    <property type="match status" value="1"/>
</dbReference>
<organism evidence="4 5">
    <name type="scientific">Pseudomonas fluorescens</name>
    <dbReference type="NCBI Taxonomy" id="294"/>
    <lineage>
        <taxon>Bacteria</taxon>
        <taxon>Pseudomonadati</taxon>
        <taxon>Pseudomonadota</taxon>
        <taxon>Gammaproteobacteria</taxon>
        <taxon>Pseudomonadales</taxon>
        <taxon>Pseudomonadaceae</taxon>
        <taxon>Pseudomonas</taxon>
    </lineage>
</organism>
<gene>
    <name evidence="4" type="ORF">PS645_03276</name>
</gene>
<dbReference type="InterPro" id="IPR050879">
    <property type="entry name" value="Acyltransferase_3"/>
</dbReference>
<feature type="transmembrane region" description="Helical" evidence="1">
    <location>
        <begin position="255"/>
        <end position="274"/>
    </location>
</feature>
<evidence type="ECO:0008006" key="6">
    <source>
        <dbReference type="Google" id="ProtNLM"/>
    </source>
</evidence>
<dbReference type="InterPro" id="IPR043968">
    <property type="entry name" value="SGNH"/>
</dbReference>
<evidence type="ECO:0000259" key="2">
    <source>
        <dbReference type="Pfam" id="PF01757"/>
    </source>
</evidence>
<feature type="transmembrane region" description="Helical" evidence="1">
    <location>
        <begin position="152"/>
        <end position="167"/>
    </location>
</feature>